<protein>
    <submittedName>
        <fullName evidence="3">Uncharacterized protein LOC111241002</fullName>
    </submittedName>
</protein>
<organism evidence="2 3">
    <name type="scientific">Vigna radiata var. radiata</name>
    <name type="common">Mung bean</name>
    <name type="synonym">Phaseolus aureus</name>
    <dbReference type="NCBI Taxonomy" id="3916"/>
    <lineage>
        <taxon>Eukaryota</taxon>
        <taxon>Viridiplantae</taxon>
        <taxon>Streptophyta</taxon>
        <taxon>Embryophyta</taxon>
        <taxon>Tracheophyta</taxon>
        <taxon>Spermatophyta</taxon>
        <taxon>Magnoliopsida</taxon>
        <taxon>eudicotyledons</taxon>
        <taxon>Gunneridae</taxon>
        <taxon>Pentapetalae</taxon>
        <taxon>rosids</taxon>
        <taxon>fabids</taxon>
        <taxon>Fabales</taxon>
        <taxon>Fabaceae</taxon>
        <taxon>Papilionoideae</taxon>
        <taxon>50 kb inversion clade</taxon>
        <taxon>NPAAA clade</taxon>
        <taxon>indigoferoid/millettioid clade</taxon>
        <taxon>Phaseoleae</taxon>
        <taxon>Vigna</taxon>
    </lineage>
</organism>
<gene>
    <name evidence="3" type="primary">LOC111241002</name>
</gene>
<dbReference type="AlphaFoldDB" id="A0A3Q0EMZ2"/>
<accession>A0A3Q0EMZ2</accession>
<keyword evidence="2" id="KW-1185">Reference proteome</keyword>
<dbReference type="Proteomes" id="UP000087766">
    <property type="component" value="Unplaced"/>
</dbReference>
<evidence type="ECO:0000256" key="1">
    <source>
        <dbReference type="SAM" id="MobiDB-lite"/>
    </source>
</evidence>
<proteinExistence type="predicted"/>
<reference evidence="3" key="1">
    <citation type="submission" date="2025-08" db="UniProtKB">
        <authorList>
            <consortium name="RefSeq"/>
        </authorList>
    </citation>
    <scope>IDENTIFICATION</scope>
    <source>
        <tissue evidence="3">Leaf</tissue>
    </source>
</reference>
<evidence type="ECO:0000313" key="2">
    <source>
        <dbReference type="Proteomes" id="UP000087766"/>
    </source>
</evidence>
<dbReference type="GeneID" id="111241002"/>
<sequence length="143" mass="15231">MKQEPYPAIILRHHASSSLAHPSCFSLGPAYNAANRRVVAAKCDFFVFATIVPKVSALQCQKDPKCVFFISVSCSCSATTSRVITSSSLPERVASPPSIGSTRPSFPPASGTRSAASLPRDSEPNIINGVWSVCVDCGFEESH</sequence>
<name>A0A3Q0EMZ2_VIGRR</name>
<dbReference type="KEGG" id="vra:111241002"/>
<dbReference type="RefSeq" id="XP_022633020.1">
    <property type="nucleotide sequence ID" value="XM_022777299.1"/>
</dbReference>
<feature type="region of interest" description="Disordered" evidence="1">
    <location>
        <begin position="88"/>
        <end position="121"/>
    </location>
</feature>
<evidence type="ECO:0000313" key="3">
    <source>
        <dbReference type="RefSeq" id="XP_022633020.1"/>
    </source>
</evidence>